<dbReference type="OrthoDB" id="6513151at2759"/>
<evidence type="ECO:0000313" key="3">
    <source>
        <dbReference type="EMBL" id="GIQ81627.1"/>
    </source>
</evidence>
<dbReference type="EMBL" id="BDIP01000447">
    <property type="protein sequence ID" value="GIQ81627.1"/>
    <property type="molecule type" value="Genomic_DNA"/>
</dbReference>
<reference evidence="3 4" key="1">
    <citation type="journal article" date="2018" name="PLoS ONE">
        <title>The draft genome of Kipferlia bialata reveals reductive genome evolution in fornicate parasites.</title>
        <authorList>
            <person name="Tanifuji G."/>
            <person name="Takabayashi S."/>
            <person name="Kume K."/>
            <person name="Takagi M."/>
            <person name="Nakayama T."/>
            <person name="Kamikawa R."/>
            <person name="Inagaki Y."/>
            <person name="Hashimoto T."/>
        </authorList>
    </citation>
    <scope>NUCLEOTIDE SEQUENCE [LARGE SCALE GENOMIC DNA]</scope>
    <source>
        <strain evidence="3">NY0173</strain>
    </source>
</reference>
<feature type="region of interest" description="Disordered" evidence="1">
    <location>
        <begin position="1229"/>
        <end position="1252"/>
    </location>
</feature>
<organism evidence="3 4">
    <name type="scientific">Kipferlia bialata</name>
    <dbReference type="NCBI Taxonomy" id="797122"/>
    <lineage>
        <taxon>Eukaryota</taxon>
        <taxon>Metamonada</taxon>
        <taxon>Carpediemonas-like organisms</taxon>
        <taxon>Kipferlia</taxon>
    </lineage>
</organism>
<evidence type="ECO:0000259" key="2">
    <source>
        <dbReference type="PROSITE" id="PS50011"/>
    </source>
</evidence>
<feature type="compositionally biased region" description="Basic and acidic residues" evidence="1">
    <location>
        <begin position="198"/>
        <end position="224"/>
    </location>
</feature>
<feature type="domain" description="Protein kinase" evidence="2">
    <location>
        <begin position="1"/>
        <end position="168"/>
    </location>
</feature>
<sequence length="1320" mass="144680">MGFPEECIRMFSTDLRSALNYLHASGILYCDLQPAKVLADGNGVLKLNDFEQATLFREAQPLTEETLRESLTSPSFLYRAPETLIPGGIHSVASDIYSLGAVIHMLAFHRTPYTGSTAGEVVRNTLRHGQVKIPASASADLADLLNGCLKLDPAERMSWSVLVSHPFFKPSNKAFSPVVQVPAPPPPPPVVDEEDMSEAAKAEREMERERERLKKEKEKKEKAKSQLRSRLAPQPGFQQFLSSPLYRRLLAQAKHAAQVSASVAESTMEREEGTPLGAEVTPYVPARHLVAADTAPGTPATATSPAGVSVSVPPATPTVGEVPPTPSTPAAHVPSIAPGSLPQDMRDLPGLTPQVVESMAECVQTDLAVRIGGILAPLVSTDKEKKEREREKDEKDRDVPHTRVIIVCLAVLIRCGPSLRTETARPLLSVYSKCGPSLRTETARPLLSLLLRLGKEREREREREKGGKDHGIRTLSMRALAGLLGAERERLEKRRTQVRQEAAKIQRLRDKGREPPASEEYPLPESVVVSILPSMLGDSDQVLQRMCVTLLCNVVFVCTHYVSVVCKREVMNALLLAFSNTALSGEVMSVMSGLSIAYREFLLKILDQIFIGRVGDLLTHSSLLAEQHTLNILCLSMALDSPPRRLLRHLQDDKKKVLFQMVTIASKHVSAVASTRRHRLVRAKAVLLLALLTKHDPEVILTSDMLRALRVAGRLADRPEDTYTRDTLSCLFVGVSGAMQTLLTYNNADPADNRIPRNCLDAYDVIAPLLVDSTALCPLVLNQHIVEFTCESFSRAAEIKSVKRKSVFTQNLLEMCASMSHVPLLRCVRRVSKAYIHCLFQIMSTHMAEDAVRERAAYAIVNCLACIGQSRDFSPHRLRRVVAQYESRGKASDGDTPSVSGMDQLTVAVSKENRDDKRVYYTVSESAGGAVAGERLRFGDLQTLSRTYNHYFKQALTFIRPMLSDASPIPMYGLALLDALLQADPCNASRIPPDVVELLTSACMDTVGSLPPLDCVSRLTTCMRSGCITWILATYKESGRLIGHIAGVVSGHAEREREMEREREAAAARRAERDRERERENDSDSEGEREREREKEDSEMSDGFILPQGDYPTSQSLLVHLRLLEVIADKLRENVGDTALFARIFSAEADPYDTRKGKGKGKGKTDRPVSVAEADLSTLGQDIASLLGLVAACISSHPLSVHGGTPSSATPATGQGASFTDADAYAVGTEAQRERQRQRQRQRERERGAYAVGTEAQIHQTLSLLAPYCAHDTRVASGVSTVRGILQNGPAKRADSAGMESPNEGWYQTPAPGSPTSAEG</sequence>
<dbReference type="PANTHER" id="PTHR46562:SF1">
    <property type="entry name" value="SERINE_THREONINE-PROTEIN KINASE ULK4"/>
    <property type="match status" value="1"/>
</dbReference>
<dbReference type="InterPro" id="IPR011009">
    <property type="entry name" value="Kinase-like_dom_sf"/>
</dbReference>
<proteinExistence type="predicted"/>
<feature type="compositionally biased region" description="Basic and acidic residues" evidence="1">
    <location>
        <begin position="1231"/>
        <end position="1248"/>
    </location>
</feature>
<dbReference type="Proteomes" id="UP000265618">
    <property type="component" value="Unassembled WGS sequence"/>
</dbReference>
<feature type="compositionally biased region" description="Basic and acidic residues" evidence="1">
    <location>
        <begin position="1052"/>
        <end position="1098"/>
    </location>
</feature>
<dbReference type="GO" id="GO:0004672">
    <property type="term" value="F:protein kinase activity"/>
    <property type="evidence" value="ECO:0007669"/>
    <property type="project" value="InterPro"/>
</dbReference>
<protein>
    <recommendedName>
        <fullName evidence="2">Protein kinase domain-containing protein</fullName>
    </recommendedName>
</protein>
<feature type="region of interest" description="Disordered" evidence="1">
    <location>
        <begin position="183"/>
        <end position="231"/>
    </location>
</feature>
<feature type="region of interest" description="Disordered" evidence="1">
    <location>
        <begin position="1287"/>
        <end position="1320"/>
    </location>
</feature>
<dbReference type="GO" id="GO:0008017">
    <property type="term" value="F:microtubule binding"/>
    <property type="evidence" value="ECO:0007669"/>
    <property type="project" value="InterPro"/>
</dbReference>
<evidence type="ECO:0000313" key="4">
    <source>
        <dbReference type="Proteomes" id="UP000265618"/>
    </source>
</evidence>
<accession>A0A9K3GGB1</accession>
<feature type="region of interest" description="Disordered" evidence="1">
    <location>
        <begin position="1052"/>
        <end position="1108"/>
    </location>
</feature>
<dbReference type="GO" id="GO:0005524">
    <property type="term" value="F:ATP binding"/>
    <property type="evidence" value="ECO:0007669"/>
    <property type="project" value="InterPro"/>
</dbReference>
<dbReference type="Gene3D" id="1.10.510.10">
    <property type="entry name" value="Transferase(Phosphotransferase) domain 1"/>
    <property type="match status" value="1"/>
</dbReference>
<dbReference type="InterPro" id="IPR000719">
    <property type="entry name" value="Prot_kinase_dom"/>
</dbReference>
<dbReference type="InterPro" id="IPR044591">
    <property type="entry name" value="RUK"/>
</dbReference>
<name>A0A9K3GGB1_9EUKA</name>
<dbReference type="PANTHER" id="PTHR46562">
    <property type="entry name" value="SERINE/THREONINE-KINASE ULK4-LIKE PROTEIN-RELATED"/>
    <property type="match status" value="1"/>
</dbReference>
<dbReference type="SUPFAM" id="SSF48371">
    <property type="entry name" value="ARM repeat"/>
    <property type="match status" value="1"/>
</dbReference>
<dbReference type="Pfam" id="PF00069">
    <property type="entry name" value="Pkinase"/>
    <property type="match status" value="1"/>
</dbReference>
<gene>
    <name evidence="3" type="ORF">KIPB_002613</name>
</gene>
<dbReference type="InterPro" id="IPR016024">
    <property type="entry name" value="ARM-type_fold"/>
</dbReference>
<dbReference type="PROSITE" id="PS50011">
    <property type="entry name" value="PROTEIN_KINASE_DOM"/>
    <property type="match status" value="1"/>
</dbReference>
<comment type="caution">
    <text evidence="3">The sequence shown here is derived from an EMBL/GenBank/DDBJ whole genome shotgun (WGS) entry which is preliminary data.</text>
</comment>
<evidence type="ECO:0000256" key="1">
    <source>
        <dbReference type="SAM" id="MobiDB-lite"/>
    </source>
</evidence>
<dbReference type="SMART" id="SM00220">
    <property type="entry name" value="S_TKc"/>
    <property type="match status" value="1"/>
</dbReference>
<dbReference type="SUPFAM" id="SSF56112">
    <property type="entry name" value="Protein kinase-like (PK-like)"/>
    <property type="match status" value="1"/>
</dbReference>
<keyword evidence="4" id="KW-1185">Reference proteome</keyword>